<dbReference type="InterPro" id="IPR000073">
    <property type="entry name" value="AB_hydrolase_1"/>
</dbReference>
<evidence type="ECO:0000256" key="3">
    <source>
        <dbReference type="ARBA" id="ARBA00023098"/>
    </source>
</evidence>
<protein>
    <recommendedName>
        <fullName evidence="4">AB hydrolase-1 domain-containing protein</fullName>
    </recommendedName>
</protein>
<dbReference type="GO" id="GO:0016042">
    <property type="term" value="P:lipid catabolic process"/>
    <property type="evidence" value="ECO:0007669"/>
    <property type="project" value="UniProtKB-KW"/>
</dbReference>
<dbReference type="Proteomes" id="UP000006997">
    <property type="component" value="Unassembled WGS sequence"/>
</dbReference>
<dbReference type="EMBL" id="AHEN01000051">
    <property type="protein sequence ID" value="EJQ92934.1"/>
    <property type="molecule type" value="Genomic_DNA"/>
</dbReference>
<accession>J8EW70</accession>
<reference evidence="5 6" key="1">
    <citation type="submission" date="2012-04" db="EMBL/GenBank/DDBJ databases">
        <title>The Genome Sequence of Bacillus cereus MC67.</title>
        <authorList>
            <consortium name="The Broad Institute Genome Sequencing Platform"/>
            <consortium name="The Broad Institute Genome Sequencing Center for Infectious Disease"/>
            <person name="Feldgarden M."/>
            <person name="Van der Auwera G.A."/>
            <person name="Mahillon J."/>
            <person name="Duprez V."/>
            <person name="Timmery S."/>
            <person name="Mattelet C."/>
            <person name="Dierick K."/>
            <person name="Sun M."/>
            <person name="Yu Z."/>
            <person name="Zhu L."/>
            <person name="Hu X."/>
            <person name="Shank E.B."/>
            <person name="Swiecicka I."/>
            <person name="Hansen B.M."/>
            <person name="Andrup L."/>
            <person name="Young S.K."/>
            <person name="Zeng Q."/>
            <person name="Gargeya S."/>
            <person name="Fitzgerald M."/>
            <person name="Haas B."/>
            <person name="Abouelleil A."/>
            <person name="Alvarado L."/>
            <person name="Arachchi H.M."/>
            <person name="Berlin A."/>
            <person name="Chapman S.B."/>
            <person name="Goldberg J."/>
            <person name="Griggs A."/>
            <person name="Gujja S."/>
            <person name="Hansen M."/>
            <person name="Howarth C."/>
            <person name="Imamovic A."/>
            <person name="Larimer J."/>
            <person name="McCowen C."/>
            <person name="Montmayeur A."/>
            <person name="Murphy C."/>
            <person name="Neiman D."/>
            <person name="Pearson M."/>
            <person name="Priest M."/>
            <person name="Roberts A."/>
            <person name="Saif S."/>
            <person name="Shea T."/>
            <person name="Sisk P."/>
            <person name="Sykes S."/>
            <person name="Wortman J."/>
            <person name="Nusbaum C."/>
            <person name="Birren B."/>
        </authorList>
    </citation>
    <scope>NUCLEOTIDE SEQUENCE [LARGE SCALE GENOMIC DNA]</scope>
    <source>
        <strain evidence="5 6">MC67</strain>
    </source>
</reference>
<comment type="caution">
    <text evidence="5">The sequence shown here is derived from an EMBL/GenBank/DDBJ whole genome shotgun (WGS) entry which is preliminary data.</text>
</comment>
<dbReference type="InterPro" id="IPR016986">
    <property type="entry name" value="UCP031982_abhydr"/>
</dbReference>
<proteinExistence type="predicted"/>
<dbReference type="RefSeq" id="WP_002162088.1">
    <property type="nucleotide sequence ID" value="NZ_JH792115.1"/>
</dbReference>
<dbReference type="PATRIC" id="fig|1053219.3.peg.5519"/>
<feature type="domain" description="AB hydrolase-1" evidence="4">
    <location>
        <begin position="66"/>
        <end position="161"/>
    </location>
</feature>
<dbReference type="PANTHER" id="PTHR10272">
    <property type="entry name" value="PLATELET-ACTIVATING FACTOR ACETYLHYDROLASE"/>
    <property type="match status" value="1"/>
</dbReference>
<keyword evidence="3" id="KW-0443">Lipid metabolism</keyword>
<evidence type="ECO:0000256" key="1">
    <source>
        <dbReference type="ARBA" id="ARBA00022801"/>
    </source>
</evidence>
<sequence length="299" mass="33801">MNKEIGKNDVMFAGYRRVELFDEQLDITFPMFVMYPTITPEKLEKIGPYHLNVSSNAIPQEGVFRLVLISHGTGGSPLVYRTIARHLARNGFVVGMLEHPYNNRNDNTLEGTIDNLTIRPKHISMAIDWFFNSEDFTKFLKPDSVSVIGHSMGGYTALAASGGIPSSFPYESSDEKSHLINVTPDYRIKSLVLLAPASVWFKTKGALEGINIPVLMLVGEKDQFTPYFHAEIIFNGITDNTKIQHRIVENAGHFSFLSPFPKEMMNASFLPSQDPPGFNREYFHHELNEEITEFLLKNI</sequence>
<evidence type="ECO:0000259" key="4">
    <source>
        <dbReference type="Pfam" id="PF00561"/>
    </source>
</evidence>
<dbReference type="HOGENOM" id="CLU_045366_0_0_9"/>
<keyword evidence="1" id="KW-0378">Hydrolase</keyword>
<dbReference type="Pfam" id="PF00561">
    <property type="entry name" value="Abhydrolase_1"/>
    <property type="match status" value="1"/>
</dbReference>
<dbReference type="PIRSF" id="PIRSF031982">
    <property type="entry name" value="UCP031982_abhydr"/>
    <property type="match status" value="1"/>
</dbReference>
<keyword evidence="2" id="KW-0442">Lipid degradation</keyword>
<name>J8EW70_BACCE</name>
<dbReference type="GO" id="GO:0003847">
    <property type="term" value="F:1-alkyl-2-acetylglycerophosphocholine esterase activity"/>
    <property type="evidence" value="ECO:0007669"/>
    <property type="project" value="TreeGrafter"/>
</dbReference>
<gene>
    <name evidence="5" type="ORF">II3_05388</name>
</gene>
<evidence type="ECO:0000256" key="2">
    <source>
        <dbReference type="ARBA" id="ARBA00022963"/>
    </source>
</evidence>
<dbReference type="PANTHER" id="PTHR10272:SF0">
    <property type="entry name" value="PLATELET-ACTIVATING FACTOR ACETYLHYDROLASE"/>
    <property type="match status" value="1"/>
</dbReference>
<evidence type="ECO:0000313" key="6">
    <source>
        <dbReference type="Proteomes" id="UP000006997"/>
    </source>
</evidence>
<dbReference type="AlphaFoldDB" id="J8EW70"/>
<dbReference type="Gene3D" id="3.40.50.1820">
    <property type="entry name" value="alpha/beta hydrolase"/>
    <property type="match status" value="1"/>
</dbReference>
<dbReference type="InterPro" id="IPR029058">
    <property type="entry name" value="AB_hydrolase_fold"/>
</dbReference>
<organism evidence="5 6">
    <name type="scientific">Bacillus cereus MC67</name>
    <dbReference type="NCBI Taxonomy" id="1053219"/>
    <lineage>
        <taxon>Bacteria</taxon>
        <taxon>Bacillati</taxon>
        <taxon>Bacillota</taxon>
        <taxon>Bacilli</taxon>
        <taxon>Bacillales</taxon>
        <taxon>Bacillaceae</taxon>
        <taxon>Bacillus</taxon>
        <taxon>Bacillus cereus group</taxon>
    </lineage>
</organism>
<dbReference type="SUPFAM" id="SSF53474">
    <property type="entry name" value="alpha/beta-Hydrolases"/>
    <property type="match status" value="1"/>
</dbReference>
<evidence type="ECO:0000313" key="5">
    <source>
        <dbReference type="EMBL" id="EJQ92934.1"/>
    </source>
</evidence>